<evidence type="ECO:0000256" key="1">
    <source>
        <dbReference type="SAM" id="MobiDB-lite"/>
    </source>
</evidence>
<dbReference type="EMBL" id="CP041765">
    <property type="protein sequence ID" value="QDQ98487.1"/>
    <property type="molecule type" value="Genomic_DNA"/>
</dbReference>
<name>A0A516X5Z1_9ACTN</name>
<feature type="region of interest" description="Disordered" evidence="1">
    <location>
        <begin position="222"/>
        <end position="245"/>
    </location>
</feature>
<reference evidence="2 3" key="1">
    <citation type="submission" date="2019-07" db="EMBL/GenBank/DDBJ databases">
        <title>Tomitella cavernea sp. nov., an actinomycete isolated from soil.</title>
        <authorList>
            <person name="Cheng J."/>
        </authorList>
    </citation>
    <scope>NUCLEOTIDE SEQUENCE [LARGE SCALE GENOMIC DNA]</scope>
    <source>
        <strain evidence="2 3">HY188</strain>
    </source>
</reference>
<proteinExistence type="predicted"/>
<keyword evidence="3" id="KW-1185">Reference proteome</keyword>
<accession>A0A516X5Z1</accession>
<evidence type="ECO:0000313" key="2">
    <source>
        <dbReference type="EMBL" id="QDQ98487.1"/>
    </source>
</evidence>
<gene>
    <name evidence="2" type="ORF">FO059_15610</name>
</gene>
<evidence type="ECO:0000313" key="3">
    <source>
        <dbReference type="Proteomes" id="UP000317344"/>
    </source>
</evidence>
<dbReference type="SUPFAM" id="SSF52540">
    <property type="entry name" value="P-loop containing nucleoside triphosphate hydrolases"/>
    <property type="match status" value="1"/>
</dbReference>
<dbReference type="Proteomes" id="UP000317344">
    <property type="component" value="Chromosome"/>
</dbReference>
<dbReference type="InterPro" id="IPR027417">
    <property type="entry name" value="P-loop_NTPase"/>
</dbReference>
<dbReference type="KEGG" id="toy:FO059_15610"/>
<sequence>MSAEQPDTADTTEIPEAPARPVAIAADGLHATGPDGPVFGPVDLRIAEGGLHILQSPSGSGRTALLLALAGRFKVDAGTLTVLGARRPSEIRRSTALAGFRDIDEIDDAVRVRAVVREQLAWNSPWYRPAPRFDDGAYSRLTLPVFGELAPPSPAAYIQDLGELELLLLRIALALSASDARVLLVDDLEQVRDLGEQAVLARRLAAVGEHRTVVASAINPLPHPAPPHTLHVPDAVAPAPRQKGA</sequence>
<dbReference type="RefSeq" id="WP_143909892.1">
    <property type="nucleotide sequence ID" value="NZ_CP041765.1"/>
</dbReference>
<organism evidence="2 3">
    <name type="scientific">Tomitella fengzijianii</name>
    <dbReference type="NCBI Taxonomy" id="2597660"/>
    <lineage>
        <taxon>Bacteria</taxon>
        <taxon>Bacillati</taxon>
        <taxon>Actinomycetota</taxon>
        <taxon>Actinomycetes</taxon>
        <taxon>Mycobacteriales</taxon>
        <taxon>Tomitella</taxon>
    </lineage>
</organism>
<dbReference type="CDD" id="cd00267">
    <property type="entry name" value="ABC_ATPase"/>
    <property type="match status" value="1"/>
</dbReference>
<dbReference type="Gene3D" id="3.40.50.300">
    <property type="entry name" value="P-loop containing nucleotide triphosphate hydrolases"/>
    <property type="match status" value="1"/>
</dbReference>
<dbReference type="OrthoDB" id="4927383at2"/>
<evidence type="ECO:0008006" key="4">
    <source>
        <dbReference type="Google" id="ProtNLM"/>
    </source>
</evidence>
<reference evidence="2 3" key="2">
    <citation type="submission" date="2019-07" db="EMBL/GenBank/DDBJ databases">
        <authorList>
            <person name="Huang Y."/>
        </authorList>
    </citation>
    <scope>NUCLEOTIDE SEQUENCE [LARGE SCALE GENOMIC DNA]</scope>
    <source>
        <strain evidence="2 3">HY188</strain>
    </source>
</reference>
<dbReference type="AlphaFoldDB" id="A0A516X5Z1"/>
<protein>
    <recommendedName>
        <fullName evidence="4">ABC transporter</fullName>
    </recommendedName>
</protein>